<dbReference type="RefSeq" id="WP_006395253.1">
    <property type="nucleotide sequence ID" value="NZ_CP014060.2"/>
</dbReference>
<feature type="domain" description="HTH lysR-type" evidence="5">
    <location>
        <begin position="1"/>
        <end position="58"/>
    </location>
</feature>
<dbReference type="Gene3D" id="3.40.190.290">
    <property type="match status" value="1"/>
</dbReference>
<dbReference type="GO" id="GO:0005829">
    <property type="term" value="C:cytosol"/>
    <property type="evidence" value="ECO:0007669"/>
    <property type="project" value="TreeGrafter"/>
</dbReference>
<organism evidence="6 7">
    <name type="scientific">Alcaligenes xylosoxydans xylosoxydans</name>
    <name type="common">Achromobacter xylosoxidans</name>
    <dbReference type="NCBI Taxonomy" id="85698"/>
    <lineage>
        <taxon>Bacteria</taxon>
        <taxon>Pseudomonadati</taxon>
        <taxon>Pseudomonadota</taxon>
        <taxon>Betaproteobacteria</taxon>
        <taxon>Burkholderiales</taxon>
        <taxon>Alcaligenaceae</taxon>
        <taxon>Achromobacter</taxon>
    </lineage>
</organism>
<dbReference type="InterPro" id="IPR005119">
    <property type="entry name" value="LysR_subst-bd"/>
</dbReference>
<protein>
    <submittedName>
        <fullName evidence="6">LysR family transcriptional regulator</fullName>
    </submittedName>
</protein>
<dbReference type="SUPFAM" id="SSF53850">
    <property type="entry name" value="Periplasmic binding protein-like II"/>
    <property type="match status" value="1"/>
</dbReference>
<reference evidence="7" key="1">
    <citation type="submission" date="2015-12" db="EMBL/GenBank/DDBJ databases">
        <title>FDA dAtabase for Regulatory Grade micrObial Sequences (FDA-ARGOS): Supporting development and validation of Infectious Disease Dx tests.</title>
        <authorList>
            <person name="Case J."/>
            <person name="Tallon L."/>
            <person name="Sadzewicz L."/>
            <person name="Sengamalay N."/>
            <person name="Ott S."/>
            <person name="Godinez A."/>
            <person name="Nagaraj S."/>
            <person name="Nadendla S."/>
            <person name="Sichtig H."/>
        </authorList>
    </citation>
    <scope>NUCLEOTIDE SEQUENCE [LARGE SCALE GENOMIC DNA]</scope>
    <source>
        <strain evidence="7">FDAARGOS_147</strain>
    </source>
</reference>
<dbReference type="PRINTS" id="PR00039">
    <property type="entry name" value="HTHLYSR"/>
</dbReference>
<dbReference type="EMBL" id="CP014060">
    <property type="protein sequence ID" value="AMG35038.1"/>
    <property type="molecule type" value="Genomic_DNA"/>
</dbReference>
<dbReference type="Proteomes" id="UP000060602">
    <property type="component" value="Chromosome"/>
</dbReference>
<evidence type="ECO:0000313" key="6">
    <source>
        <dbReference type="EMBL" id="AMG35038.1"/>
    </source>
</evidence>
<name>A0A0X8NVB3_ALCXX</name>
<evidence type="ECO:0000256" key="1">
    <source>
        <dbReference type="ARBA" id="ARBA00009437"/>
    </source>
</evidence>
<keyword evidence="4" id="KW-0804">Transcription</keyword>
<evidence type="ECO:0000259" key="5">
    <source>
        <dbReference type="PROSITE" id="PS50931"/>
    </source>
</evidence>
<dbReference type="InterPro" id="IPR036388">
    <property type="entry name" value="WH-like_DNA-bd_sf"/>
</dbReference>
<dbReference type="SUPFAM" id="SSF46785">
    <property type="entry name" value="Winged helix' DNA-binding domain"/>
    <property type="match status" value="1"/>
</dbReference>
<dbReference type="FunFam" id="1.10.10.10:FF:000001">
    <property type="entry name" value="LysR family transcriptional regulator"/>
    <property type="match status" value="1"/>
</dbReference>
<comment type="similarity">
    <text evidence="1">Belongs to the LysR transcriptional regulatory family.</text>
</comment>
<dbReference type="Pfam" id="PF03466">
    <property type="entry name" value="LysR_substrate"/>
    <property type="match status" value="1"/>
</dbReference>
<dbReference type="InterPro" id="IPR050950">
    <property type="entry name" value="HTH-type_LysR_regulators"/>
</dbReference>
<sequence>MISLGLRYFLEVARCGSIAAAATAQHVAASAVSRQIAKLEDELGIALFERQARGMALSEAGRQLAAYANAAALEAERVTTGIRQRSALGDVTIRLACTEGFAHRFLPQCMADFKRTRPEARFHLLVERPEEVNRLVLEGLSQLAVRYTVAPDERLKTELQCRAPVYAIMCRRHPLAARRSVGVRDLAQVPLSLGDPGTTVRDLFDAACANAGVHIEPAYVSNHSAAFLPMLPGSQIVALTGFLTLIGQPDSARLVAVPFSNPEMRQRSIQVVTLRGCTLPPLAREFLALLAERLSAAPRAPEAERETG</sequence>
<gene>
    <name evidence="6" type="ORF">AL504_02615</name>
</gene>
<dbReference type="PROSITE" id="PS50931">
    <property type="entry name" value="HTH_LYSR"/>
    <property type="match status" value="1"/>
</dbReference>
<dbReference type="AlphaFoldDB" id="A0A0X8NVB3"/>
<evidence type="ECO:0000256" key="3">
    <source>
        <dbReference type="ARBA" id="ARBA00023125"/>
    </source>
</evidence>
<dbReference type="GO" id="GO:0003700">
    <property type="term" value="F:DNA-binding transcription factor activity"/>
    <property type="evidence" value="ECO:0007669"/>
    <property type="project" value="InterPro"/>
</dbReference>
<dbReference type="Pfam" id="PF00126">
    <property type="entry name" value="HTH_1"/>
    <property type="match status" value="1"/>
</dbReference>
<keyword evidence="2" id="KW-0805">Transcription regulation</keyword>
<dbReference type="Gene3D" id="1.10.10.10">
    <property type="entry name" value="Winged helix-like DNA-binding domain superfamily/Winged helix DNA-binding domain"/>
    <property type="match status" value="1"/>
</dbReference>
<evidence type="ECO:0000313" key="7">
    <source>
        <dbReference type="Proteomes" id="UP000060602"/>
    </source>
</evidence>
<dbReference type="GO" id="GO:0003677">
    <property type="term" value="F:DNA binding"/>
    <property type="evidence" value="ECO:0007669"/>
    <property type="project" value="UniProtKB-KW"/>
</dbReference>
<evidence type="ECO:0000256" key="4">
    <source>
        <dbReference type="ARBA" id="ARBA00023163"/>
    </source>
</evidence>
<dbReference type="InterPro" id="IPR036390">
    <property type="entry name" value="WH_DNA-bd_sf"/>
</dbReference>
<evidence type="ECO:0000256" key="2">
    <source>
        <dbReference type="ARBA" id="ARBA00023015"/>
    </source>
</evidence>
<dbReference type="PANTHER" id="PTHR30419:SF8">
    <property type="entry name" value="NITROGEN ASSIMILATION TRANSCRIPTIONAL ACTIVATOR-RELATED"/>
    <property type="match status" value="1"/>
</dbReference>
<accession>A0A0X8NVB3</accession>
<keyword evidence="3" id="KW-0238">DNA-binding</keyword>
<proteinExistence type="inferred from homology"/>
<dbReference type="InterPro" id="IPR000847">
    <property type="entry name" value="LysR_HTH_N"/>
</dbReference>
<dbReference type="PANTHER" id="PTHR30419">
    <property type="entry name" value="HTH-TYPE TRANSCRIPTIONAL REGULATOR YBHD"/>
    <property type="match status" value="1"/>
</dbReference>